<sequence>MIVKGIVDVGIIRNGNNNVNLLTDCGGYPFDSLAISSGPVIMRRRNTIVNVELFREEGGECIDQILTVGNNVAQKLMLKNRRYRVVFDTETRVMNLFSKPVTRGRLFLGVGRQVVEDRDGENPPKVITIRDGQIYISAIGQVALGIIGERLLLKHGLDSK</sequence>
<gene>
    <name evidence="1" type="ORF">J2Z65_006846</name>
</gene>
<evidence type="ECO:0000313" key="2">
    <source>
        <dbReference type="Proteomes" id="UP001519344"/>
    </source>
</evidence>
<dbReference type="EMBL" id="JAGGKV010000036">
    <property type="protein sequence ID" value="MBP1967574.1"/>
    <property type="molecule type" value="Genomic_DNA"/>
</dbReference>
<proteinExistence type="predicted"/>
<dbReference type="Proteomes" id="UP001519344">
    <property type="component" value="Unassembled WGS sequence"/>
</dbReference>
<comment type="caution">
    <text evidence="1">The sequence shown here is derived from an EMBL/GenBank/DDBJ whole genome shotgun (WGS) entry which is preliminary data.</text>
</comment>
<dbReference type="RefSeq" id="WP_209856287.1">
    <property type="nucleotide sequence ID" value="NZ_JAGGKV010000036.1"/>
</dbReference>
<protein>
    <submittedName>
        <fullName evidence="1">Uncharacterized protein</fullName>
    </submittedName>
</protein>
<accession>A0ABS4I9G9</accession>
<keyword evidence="2" id="KW-1185">Reference proteome</keyword>
<name>A0ABS4I9G9_9BACL</name>
<evidence type="ECO:0000313" key="1">
    <source>
        <dbReference type="EMBL" id="MBP1967574.1"/>
    </source>
</evidence>
<organism evidence="1 2">
    <name type="scientific">Paenibacillus aceris</name>
    <dbReference type="NCBI Taxonomy" id="869555"/>
    <lineage>
        <taxon>Bacteria</taxon>
        <taxon>Bacillati</taxon>
        <taxon>Bacillota</taxon>
        <taxon>Bacilli</taxon>
        <taxon>Bacillales</taxon>
        <taxon>Paenibacillaceae</taxon>
        <taxon>Paenibacillus</taxon>
    </lineage>
</organism>
<reference evidence="1 2" key="1">
    <citation type="submission" date="2021-03" db="EMBL/GenBank/DDBJ databases">
        <title>Genomic Encyclopedia of Type Strains, Phase IV (KMG-IV): sequencing the most valuable type-strain genomes for metagenomic binning, comparative biology and taxonomic classification.</title>
        <authorList>
            <person name="Goeker M."/>
        </authorList>
    </citation>
    <scope>NUCLEOTIDE SEQUENCE [LARGE SCALE GENOMIC DNA]</scope>
    <source>
        <strain evidence="1 2">DSM 24950</strain>
    </source>
</reference>